<feature type="compositionally biased region" description="Basic and acidic residues" evidence="1">
    <location>
        <begin position="222"/>
        <end position="232"/>
    </location>
</feature>
<feature type="region of interest" description="Disordered" evidence="1">
    <location>
        <begin position="141"/>
        <end position="178"/>
    </location>
</feature>
<organism evidence="2 3">
    <name type="scientific">Thalassiosira oceanica</name>
    <name type="common">Marine diatom</name>
    <dbReference type="NCBI Taxonomy" id="159749"/>
    <lineage>
        <taxon>Eukaryota</taxon>
        <taxon>Sar</taxon>
        <taxon>Stramenopiles</taxon>
        <taxon>Ochrophyta</taxon>
        <taxon>Bacillariophyta</taxon>
        <taxon>Coscinodiscophyceae</taxon>
        <taxon>Thalassiosirophycidae</taxon>
        <taxon>Thalassiosirales</taxon>
        <taxon>Thalassiosiraceae</taxon>
        <taxon>Thalassiosira</taxon>
    </lineage>
</organism>
<dbReference type="AlphaFoldDB" id="K0RMY8"/>
<dbReference type="Proteomes" id="UP000266841">
    <property type="component" value="Unassembled WGS sequence"/>
</dbReference>
<dbReference type="OMA" id="DTHEPAK"/>
<feature type="region of interest" description="Disordered" evidence="1">
    <location>
        <begin position="41"/>
        <end position="107"/>
    </location>
</feature>
<feature type="compositionally biased region" description="Basic residues" evidence="1">
    <location>
        <begin position="210"/>
        <end position="221"/>
    </location>
</feature>
<gene>
    <name evidence="2" type="ORF">THAOC_30818</name>
</gene>
<proteinExistence type="predicted"/>
<reference evidence="2 3" key="1">
    <citation type="journal article" date="2012" name="Genome Biol.">
        <title>Genome and low-iron response of an oceanic diatom adapted to chronic iron limitation.</title>
        <authorList>
            <person name="Lommer M."/>
            <person name="Specht M."/>
            <person name="Roy A.S."/>
            <person name="Kraemer L."/>
            <person name="Andreson R."/>
            <person name="Gutowska M.A."/>
            <person name="Wolf J."/>
            <person name="Bergner S.V."/>
            <person name="Schilhabel M.B."/>
            <person name="Klostermeier U.C."/>
            <person name="Beiko R.G."/>
            <person name="Rosenstiel P."/>
            <person name="Hippler M."/>
            <person name="Laroche J."/>
        </authorList>
    </citation>
    <scope>NUCLEOTIDE SEQUENCE [LARGE SCALE GENOMIC DNA]</scope>
    <source>
        <strain evidence="2 3">CCMP1005</strain>
    </source>
</reference>
<sequence length="304" mass="32668">MADTRAQLDEIDQLIALSPDDPSLKQLRADLLQLIALEGEQEQEIESPAGKVDDNSGAGQKHPASGFVDVTSRAQDEDGSQSVRLDDVPSNSTHEEPPPPVESTGYSAKGTFTEHIVSTETAASEAPMVGAFQVVSSSAKRSSSSAMPAQGSGNLKDDGAGIQGAEQPKKKKKKKDRTEAILKSEFELPTHLVPLESDTAAQKLKKQRAAKALKSKFKSKKKEAEHAKRQNDWKNFASGGKSKKKKKNPIVGHTSIFATGSEVDSKVGVGHQHARNMTASTGERKGISFIVIWKGRTAGNVRDY</sequence>
<accession>K0RMY8</accession>
<protein>
    <submittedName>
        <fullName evidence="2">Uncharacterized protein</fullName>
    </submittedName>
</protein>
<evidence type="ECO:0000256" key="1">
    <source>
        <dbReference type="SAM" id="MobiDB-lite"/>
    </source>
</evidence>
<keyword evidence="3" id="KW-1185">Reference proteome</keyword>
<dbReference type="EMBL" id="AGNL01044093">
    <property type="protein sequence ID" value="EJK50241.1"/>
    <property type="molecule type" value="Genomic_DNA"/>
</dbReference>
<name>K0RMY8_THAOC</name>
<comment type="caution">
    <text evidence="2">The sequence shown here is derived from an EMBL/GenBank/DDBJ whole genome shotgun (WGS) entry which is preliminary data.</text>
</comment>
<evidence type="ECO:0000313" key="3">
    <source>
        <dbReference type="Proteomes" id="UP000266841"/>
    </source>
</evidence>
<dbReference type="eggNOG" id="ENOG502T1NQ">
    <property type="taxonomic scope" value="Eukaryota"/>
</dbReference>
<feature type="region of interest" description="Disordered" evidence="1">
    <location>
        <begin position="210"/>
        <end position="249"/>
    </location>
</feature>
<evidence type="ECO:0000313" key="2">
    <source>
        <dbReference type="EMBL" id="EJK50241.1"/>
    </source>
</evidence>